<dbReference type="Gramene" id="OE9A080007T3">
    <property type="protein sequence ID" value="OE9A080007C3"/>
    <property type="gene ID" value="OE9A080007"/>
</dbReference>
<evidence type="ECO:0000256" key="1">
    <source>
        <dbReference type="SAM" id="Phobius"/>
    </source>
</evidence>
<reference evidence="2 3" key="1">
    <citation type="submission" date="2019-12" db="EMBL/GenBank/DDBJ databases">
        <authorList>
            <person name="Alioto T."/>
            <person name="Alioto T."/>
            <person name="Gomez Garrido J."/>
        </authorList>
    </citation>
    <scope>NUCLEOTIDE SEQUENCE [LARGE SCALE GENOMIC DNA]</scope>
</reference>
<protein>
    <submittedName>
        <fullName evidence="2">Uncharacterized protein LOC111377720</fullName>
    </submittedName>
</protein>
<keyword evidence="3" id="KW-1185">Reference proteome</keyword>
<dbReference type="EMBL" id="CACTIH010003983">
    <property type="protein sequence ID" value="CAA2988312.1"/>
    <property type="molecule type" value="Genomic_DNA"/>
</dbReference>
<dbReference type="PANTHER" id="PTHR33874:SF4">
    <property type="entry name" value="EXPRESSED PROTEIN"/>
    <property type="match status" value="1"/>
</dbReference>
<dbReference type="PANTHER" id="PTHR33874">
    <property type="entry name" value="RING FINGER PROTEIN"/>
    <property type="match status" value="1"/>
</dbReference>
<evidence type="ECO:0000313" key="3">
    <source>
        <dbReference type="Proteomes" id="UP000594638"/>
    </source>
</evidence>
<organism evidence="2 3">
    <name type="scientific">Olea europaea subsp. europaea</name>
    <dbReference type="NCBI Taxonomy" id="158383"/>
    <lineage>
        <taxon>Eukaryota</taxon>
        <taxon>Viridiplantae</taxon>
        <taxon>Streptophyta</taxon>
        <taxon>Embryophyta</taxon>
        <taxon>Tracheophyta</taxon>
        <taxon>Spermatophyta</taxon>
        <taxon>Magnoliopsida</taxon>
        <taxon>eudicotyledons</taxon>
        <taxon>Gunneridae</taxon>
        <taxon>Pentapetalae</taxon>
        <taxon>asterids</taxon>
        <taxon>lamiids</taxon>
        <taxon>Lamiales</taxon>
        <taxon>Oleaceae</taxon>
        <taxon>Oleeae</taxon>
        <taxon>Olea</taxon>
    </lineage>
</organism>
<accession>A0A8S0S862</accession>
<evidence type="ECO:0000313" key="2">
    <source>
        <dbReference type="EMBL" id="CAA2988312.1"/>
    </source>
</evidence>
<name>A0A8S0S862_OLEEU</name>
<gene>
    <name evidence="2" type="ORF">OLEA9_A080007</name>
</gene>
<keyword evidence="1" id="KW-1133">Transmembrane helix</keyword>
<proteinExistence type="predicted"/>
<dbReference type="OrthoDB" id="845076at2759"/>
<dbReference type="AlphaFoldDB" id="A0A8S0S862"/>
<keyword evidence="1" id="KW-0812">Transmembrane</keyword>
<sequence length="307" mass="34654">MPSHASKINNTIMRWIILCKVQNQKQHISIMIYTQKQSSNVEIMRSHASLEVAKTVLEVADVAWTAIESHHRETPILPPPPGKEDLELESLRSENQRLRNLLQQNLTLFRNISSAPSLLQNCPPDLHERLLAVVNSERFLDQLENLRQNSMEGAACKFPFNEPSDKDLEKVEILINVGHEEPSWWVWVTEDMVPSNTEERSEIDNDNYVVVNEEQVVEGVANFMARCLVANPKSQKLTPEQLQGAITKALGGMNKVEKALNIWHAGMMLYTLGMWGLALTGLYKSRAILRLAATGVHTSSKAVLKVF</sequence>
<comment type="caution">
    <text evidence="2">The sequence shown here is derived from an EMBL/GenBank/DDBJ whole genome shotgun (WGS) entry which is preliminary data.</text>
</comment>
<feature type="transmembrane region" description="Helical" evidence="1">
    <location>
        <begin position="262"/>
        <end position="283"/>
    </location>
</feature>
<keyword evidence="1" id="KW-0472">Membrane</keyword>
<dbReference type="Proteomes" id="UP000594638">
    <property type="component" value="Unassembled WGS sequence"/>
</dbReference>